<reference evidence="2 3" key="1">
    <citation type="journal article" date="2015" name="Genome Announc.">
        <title>Complete genome sequences for 59 burkholderia isolates, both pathogenic and near neighbor.</title>
        <authorList>
            <person name="Johnson S.L."/>
            <person name="Bishop-Lilly K.A."/>
            <person name="Ladner J.T."/>
            <person name="Daligault H.E."/>
            <person name="Davenport K.W."/>
            <person name="Jaissle J."/>
            <person name="Frey K.G."/>
            <person name="Koroleva G.I."/>
            <person name="Bruce D.C."/>
            <person name="Coyne S.R."/>
            <person name="Broomall S.M."/>
            <person name="Li P.E."/>
            <person name="Teshima H."/>
            <person name="Gibbons H.S."/>
            <person name="Palacios G.F."/>
            <person name="Rosenzweig C.N."/>
            <person name="Redden C.L."/>
            <person name="Xu Y."/>
            <person name="Minogue T.D."/>
            <person name="Chain P.S."/>
        </authorList>
    </citation>
    <scope>NUCLEOTIDE SEQUENCE [LARGE SCALE GENOMIC DNA]</scope>
    <source>
        <strain evidence="2 3">ATCC BAA-463</strain>
    </source>
</reference>
<keyword evidence="1" id="KW-0812">Transmembrane</keyword>
<dbReference type="PROSITE" id="PS51257">
    <property type="entry name" value="PROKAR_LIPOPROTEIN"/>
    <property type="match status" value="1"/>
</dbReference>
<dbReference type="RefSeq" id="WP_028196078.1">
    <property type="nucleotide sequence ID" value="NZ_CADFGE010000001.1"/>
</dbReference>
<keyword evidence="2" id="KW-0449">Lipoprotein</keyword>
<name>A0AAU8TET3_9BURK</name>
<evidence type="ECO:0000313" key="2">
    <source>
        <dbReference type="EMBL" id="AJZ62392.1"/>
    </source>
</evidence>
<keyword evidence="1" id="KW-0472">Membrane</keyword>
<dbReference type="EMBL" id="CP010027">
    <property type="protein sequence ID" value="AJZ62392.1"/>
    <property type="molecule type" value="Genomic_DNA"/>
</dbReference>
<dbReference type="AlphaFoldDB" id="A0AAU8TET3"/>
<dbReference type="Proteomes" id="UP000032614">
    <property type="component" value="Chromosome 2"/>
</dbReference>
<organism evidence="2 3">
    <name type="scientific">Paraburkholderia fungorum</name>
    <dbReference type="NCBI Taxonomy" id="134537"/>
    <lineage>
        <taxon>Bacteria</taxon>
        <taxon>Pseudomonadati</taxon>
        <taxon>Pseudomonadota</taxon>
        <taxon>Betaproteobacteria</taxon>
        <taxon>Burkholderiales</taxon>
        <taxon>Burkholderiaceae</taxon>
        <taxon>Paraburkholderia</taxon>
    </lineage>
</organism>
<accession>A0AAU8TET3</accession>
<proteinExistence type="predicted"/>
<dbReference type="KEGG" id="bfn:OI25_5343"/>
<sequence length="195" mass="21148">MNLQKTSAVFRLVLSNIIVASLLTACVPHLLTTDINLQPGDTTARLRIRFAGDGALSVVQFAPSKCYAYSDRAVRSLTTINKGEHTLIDLSLISTSKLGMPNDLDGVPKNSYEEILVKAGKPLDFGVSWFGGDQFVTYRGNGIGEFVPETGKDYELKVVVAPGMPMHLLVEELQVSDGNIVRVPVTMNKVHLCGT</sequence>
<feature type="transmembrane region" description="Helical" evidence="1">
    <location>
        <begin position="12"/>
        <end position="31"/>
    </location>
</feature>
<keyword evidence="1" id="KW-1133">Transmembrane helix</keyword>
<gene>
    <name evidence="2" type="ORF">OI25_5343</name>
</gene>
<protein>
    <submittedName>
        <fullName evidence="2">Lipoprotein</fullName>
    </submittedName>
</protein>
<evidence type="ECO:0000256" key="1">
    <source>
        <dbReference type="SAM" id="Phobius"/>
    </source>
</evidence>
<evidence type="ECO:0000313" key="3">
    <source>
        <dbReference type="Proteomes" id="UP000032614"/>
    </source>
</evidence>